<protein>
    <submittedName>
        <fullName evidence="1">Uncharacterized protein</fullName>
    </submittedName>
</protein>
<feature type="non-terminal residue" evidence="1">
    <location>
        <position position="216"/>
    </location>
</feature>
<evidence type="ECO:0000313" key="1">
    <source>
        <dbReference type="EMBL" id="GAG66572.1"/>
    </source>
</evidence>
<dbReference type="EMBL" id="BART01005490">
    <property type="protein sequence ID" value="GAG66572.1"/>
    <property type="molecule type" value="Genomic_DNA"/>
</dbReference>
<gene>
    <name evidence="1" type="ORF">S01H4_12721</name>
</gene>
<accession>X1A939</accession>
<comment type="caution">
    <text evidence="1">The sequence shown here is derived from an EMBL/GenBank/DDBJ whole genome shotgun (WGS) entry which is preliminary data.</text>
</comment>
<dbReference type="AlphaFoldDB" id="X1A939"/>
<proteinExistence type="predicted"/>
<name>X1A939_9ZZZZ</name>
<reference evidence="1" key="1">
    <citation type="journal article" date="2014" name="Front. Microbiol.">
        <title>High frequency of phylogenetically diverse reductive dehalogenase-homologous genes in deep subseafloor sedimentary metagenomes.</title>
        <authorList>
            <person name="Kawai M."/>
            <person name="Futagami T."/>
            <person name="Toyoda A."/>
            <person name="Takaki Y."/>
            <person name="Nishi S."/>
            <person name="Hori S."/>
            <person name="Arai W."/>
            <person name="Tsubouchi T."/>
            <person name="Morono Y."/>
            <person name="Uchiyama I."/>
            <person name="Ito T."/>
            <person name="Fujiyama A."/>
            <person name="Inagaki F."/>
            <person name="Takami H."/>
        </authorList>
    </citation>
    <scope>NUCLEOTIDE SEQUENCE</scope>
    <source>
        <strain evidence="1">Expedition CK06-06</strain>
    </source>
</reference>
<feature type="non-terminal residue" evidence="1">
    <location>
        <position position="1"/>
    </location>
</feature>
<sequence>VLGISCVKTTWNPAEGVVVDYVDPANIVYSYTNDPNFEDVYYVGEVKNVPLVELKKQFPSLTPEQVKKLQNYTGNTAYSSNFNGRYDQNTVQVLYFEWKSYIDQVFKIKETATGLEKTIEKEDTFLQVEETDNFKKASRSIETLYSGAKVLGMEEMLDWRMAENMTRPYADTSKVNLSYTITAPRMYQGRIESLVGRVTGFADMIQLTHLKLQQVM</sequence>
<organism evidence="1">
    <name type="scientific">marine sediment metagenome</name>
    <dbReference type="NCBI Taxonomy" id="412755"/>
    <lineage>
        <taxon>unclassified sequences</taxon>
        <taxon>metagenomes</taxon>
        <taxon>ecological metagenomes</taxon>
    </lineage>
</organism>